<keyword evidence="10" id="KW-1185">Reference proteome</keyword>
<feature type="transmembrane region" description="Helical" evidence="7">
    <location>
        <begin position="91"/>
        <end position="114"/>
    </location>
</feature>
<keyword evidence="3 7" id="KW-1133">Transmembrane helix</keyword>
<comment type="similarity">
    <text evidence="5">Belongs to the SAT4 family.</text>
</comment>
<dbReference type="GO" id="GO:0016020">
    <property type="term" value="C:membrane"/>
    <property type="evidence" value="ECO:0007669"/>
    <property type="project" value="UniProtKB-SubCell"/>
</dbReference>
<keyword evidence="4 7" id="KW-0472">Membrane</keyword>
<feature type="compositionally biased region" description="Polar residues" evidence="6">
    <location>
        <begin position="366"/>
        <end position="381"/>
    </location>
</feature>
<feature type="transmembrane region" description="Helical" evidence="7">
    <location>
        <begin position="126"/>
        <end position="148"/>
    </location>
</feature>
<dbReference type="Pfam" id="PF20684">
    <property type="entry name" value="Fung_rhodopsin"/>
    <property type="match status" value="1"/>
</dbReference>
<dbReference type="EMBL" id="MU006779">
    <property type="protein sequence ID" value="KAF2643733.1"/>
    <property type="molecule type" value="Genomic_DNA"/>
</dbReference>
<feature type="transmembrane region" description="Helical" evidence="7">
    <location>
        <begin position="243"/>
        <end position="261"/>
    </location>
</feature>
<name>A0A6A6SAG1_9PLEO</name>
<evidence type="ECO:0000256" key="5">
    <source>
        <dbReference type="ARBA" id="ARBA00038359"/>
    </source>
</evidence>
<evidence type="ECO:0000259" key="8">
    <source>
        <dbReference type="Pfam" id="PF20684"/>
    </source>
</evidence>
<organism evidence="9 10">
    <name type="scientific">Massarina eburnea CBS 473.64</name>
    <dbReference type="NCBI Taxonomy" id="1395130"/>
    <lineage>
        <taxon>Eukaryota</taxon>
        <taxon>Fungi</taxon>
        <taxon>Dikarya</taxon>
        <taxon>Ascomycota</taxon>
        <taxon>Pezizomycotina</taxon>
        <taxon>Dothideomycetes</taxon>
        <taxon>Pleosporomycetidae</taxon>
        <taxon>Pleosporales</taxon>
        <taxon>Massarineae</taxon>
        <taxon>Massarinaceae</taxon>
        <taxon>Massarina</taxon>
    </lineage>
</organism>
<reference evidence="9" key="1">
    <citation type="journal article" date="2020" name="Stud. Mycol.">
        <title>101 Dothideomycetes genomes: a test case for predicting lifestyles and emergence of pathogens.</title>
        <authorList>
            <person name="Haridas S."/>
            <person name="Albert R."/>
            <person name="Binder M."/>
            <person name="Bloem J."/>
            <person name="Labutti K."/>
            <person name="Salamov A."/>
            <person name="Andreopoulos B."/>
            <person name="Baker S."/>
            <person name="Barry K."/>
            <person name="Bills G."/>
            <person name="Bluhm B."/>
            <person name="Cannon C."/>
            <person name="Castanera R."/>
            <person name="Culley D."/>
            <person name="Daum C."/>
            <person name="Ezra D."/>
            <person name="Gonzalez J."/>
            <person name="Henrissat B."/>
            <person name="Kuo A."/>
            <person name="Liang C."/>
            <person name="Lipzen A."/>
            <person name="Lutzoni F."/>
            <person name="Magnuson J."/>
            <person name="Mondo S."/>
            <person name="Nolan M."/>
            <person name="Ohm R."/>
            <person name="Pangilinan J."/>
            <person name="Park H.-J."/>
            <person name="Ramirez L."/>
            <person name="Alfaro M."/>
            <person name="Sun H."/>
            <person name="Tritt A."/>
            <person name="Yoshinaga Y."/>
            <person name="Zwiers L.-H."/>
            <person name="Turgeon B."/>
            <person name="Goodwin S."/>
            <person name="Spatafora J."/>
            <person name="Crous P."/>
            <person name="Grigoriev I."/>
        </authorList>
    </citation>
    <scope>NUCLEOTIDE SEQUENCE</scope>
    <source>
        <strain evidence="9">CBS 473.64</strain>
    </source>
</reference>
<dbReference type="Proteomes" id="UP000799753">
    <property type="component" value="Unassembled WGS sequence"/>
</dbReference>
<evidence type="ECO:0000256" key="3">
    <source>
        <dbReference type="ARBA" id="ARBA00022989"/>
    </source>
</evidence>
<dbReference type="PANTHER" id="PTHR33048:SF149">
    <property type="entry name" value="UBID FAMILY DECARBOXYLASE"/>
    <property type="match status" value="1"/>
</dbReference>
<dbReference type="InterPro" id="IPR052337">
    <property type="entry name" value="SAT4-like"/>
</dbReference>
<feature type="region of interest" description="Disordered" evidence="6">
    <location>
        <begin position="319"/>
        <end position="391"/>
    </location>
</feature>
<dbReference type="OrthoDB" id="3903189at2759"/>
<evidence type="ECO:0000313" key="9">
    <source>
        <dbReference type="EMBL" id="KAF2643733.1"/>
    </source>
</evidence>
<dbReference type="InterPro" id="IPR049326">
    <property type="entry name" value="Rhodopsin_dom_fungi"/>
</dbReference>
<protein>
    <recommendedName>
        <fullName evidence="8">Rhodopsin domain-containing protein</fullName>
    </recommendedName>
</protein>
<evidence type="ECO:0000256" key="1">
    <source>
        <dbReference type="ARBA" id="ARBA00004141"/>
    </source>
</evidence>
<comment type="subcellular location">
    <subcellularLocation>
        <location evidence="1">Membrane</location>
        <topology evidence="1">Multi-pass membrane protein</topology>
    </subcellularLocation>
</comment>
<evidence type="ECO:0000313" key="10">
    <source>
        <dbReference type="Proteomes" id="UP000799753"/>
    </source>
</evidence>
<gene>
    <name evidence="9" type="ORF">P280DRAFT_466474</name>
</gene>
<keyword evidence="2 7" id="KW-0812">Transmembrane</keyword>
<feature type="compositionally biased region" description="Basic and acidic residues" evidence="6">
    <location>
        <begin position="382"/>
        <end position="391"/>
    </location>
</feature>
<proteinExistence type="inferred from homology"/>
<dbReference type="PANTHER" id="PTHR33048">
    <property type="entry name" value="PTH11-LIKE INTEGRAL MEMBRANE PROTEIN (AFU_ORTHOLOGUE AFUA_5G11245)"/>
    <property type="match status" value="1"/>
</dbReference>
<evidence type="ECO:0000256" key="7">
    <source>
        <dbReference type="SAM" id="Phobius"/>
    </source>
</evidence>
<feature type="transmembrane region" description="Helical" evidence="7">
    <location>
        <begin position="41"/>
        <end position="61"/>
    </location>
</feature>
<sequence length="391" mass="44416">MSTLEPESGIWYAICWLATVTRLLSRRLHAGSWSGLRLDDYLICVAMGTLTVLMSVMHFVVKTSSNLIEPGQDVSRFSQHEIASRIYGSKLVVVVEQMQCCTIWLVKACLLLMYWRLTALLPQHRVVLLVSIYTFFGFVIMEVLYLGVWCRPFYQYWAVPTSPQCSAATNHLITNAVLNISSDLMIISLPMPLLFRVQVPLKKKLILGGIFMVGAFTIVSAVLNKYYSFTHPFGSEWTQWYLREAYTAVICANLPFTYPFIQRVFNLKSWSHNSYHDRYLSGTRIRHSTRTELRYQRKSNVGPKEGISKTVSVDVRNSYNGNLHRSESEERINLPSVPSIPSVHTKGEFGQSSWVSGGMELDEISPTLSSKGDGSMNSRSLKSLEESRTKH</sequence>
<dbReference type="AlphaFoldDB" id="A0A6A6SAG1"/>
<accession>A0A6A6SAG1</accession>
<evidence type="ECO:0000256" key="2">
    <source>
        <dbReference type="ARBA" id="ARBA00022692"/>
    </source>
</evidence>
<feature type="transmembrane region" description="Helical" evidence="7">
    <location>
        <begin position="205"/>
        <end position="223"/>
    </location>
</feature>
<feature type="domain" description="Rhodopsin" evidence="8">
    <location>
        <begin position="22"/>
        <end position="263"/>
    </location>
</feature>
<evidence type="ECO:0000256" key="6">
    <source>
        <dbReference type="SAM" id="MobiDB-lite"/>
    </source>
</evidence>
<evidence type="ECO:0000256" key="4">
    <source>
        <dbReference type="ARBA" id="ARBA00023136"/>
    </source>
</evidence>